<reference evidence="1 2" key="1">
    <citation type="submission" date="2019-09" db="EMBL/GenBank/DDBJ databases">
        <title>Draft genome sequence of the thermophilic Saccharopolyspora hirsuta VKM Ac-666T.</title>
        <authorList>
            <person name="Lobastova T.G."/>
            <person name="Fokina V."/>
            <person name="Bragin E.Y."/>
            <person name="Shtratnikova V.Y."/>
            <person name="Starodumova I.P."/>
            <person name="Tarlachkov S.V."/>
            <person name="Donova M.V."/>
        </authorList>
    </citation>
    <scope>NUCLEOTIDE SEQUENCE [LARGE SCALE GENOMIC DNA]</scope>
    <source>
        <strain evidence="1 2">VKM Ac-666</strain>
    </source>
</reference>
<dbReference type="Pfam" id="PF13671">
    <property type="entry name" value="AAA_33"/>
    <property type="match status" value="1"/>
</dbReference>
<evidence type="ECO:0000313" key="1">
    <source>
        <dbReference type="EMBL" id="KAA5834640.1"/>
    </source>
</evidence>
<accession>A0A5M7BZP5</accession>
<gene>
    <name evidence="1" type="ORF">F1721_11160</name>
</gene>
<proteinExistence type="predicted"/>
<dbReference type="Proteomes" id="UP000323946">
    <property type="component" value="Unassembled WGS sequence"/>
</dbReference>
<dbReference type="AlphaFoldDB" id="A0A5M7BZP5"/>
<sequence length="364" mass="38496">MLWLCGPPGVGKTAVAWQIHTQLTRAGITSGYVDIDQLGMCFPEPAGDPGRHRMKTANLRALVAHFQTAGAQCVVVSGVVDAARGVAARDIPQAELVLCRLRADHEELTRRFRHRQGHNAEVGEVLREADALDEGVRAAVCVDTTARTVAETAALVRQRCGNWPGHLPARTGAPPQRTSSAGGEVLWLCGPPGVGKSATGFAIYLQTLQAGRTAAYADLDQLAFCAPNGDHRLKAANLAAVWDTYHAAGARHLVVTGPAEDDTAIKTCSEALPAATFTVCRLHAGPEQLAHRIMLRGQGGSWPQPGDPLLGLPAAQLRQAAEAAAAQAEALERAEVGDLRVDTDLLTAEQAAEEVIARTGWPAR</sequence>
<dbReference type="OrthoDB" id="7889077at2"/>
<keyword evidence="2" id="KW-1185">Reference proteome</keyword>
<name>A0A5M7BZP5_SACHI</name>
<dbReference type="SUPFAM" id="SSF52540">
    <property type="entry name" value="P-loop containing nucleoside triphosphate hydrolases"/>
    <property type="match status" value="2"/>
</dbReference>
<dbReference type="EMBL" id="VWPH01000005">
    <property type="protein sequence ID" value="KAA5834640.1"/>
    <property type="molecule type" value="Genomic_DNA"/>
</dbReference>
<comment type="caution">
    <text evidence="1">The sequence shown here is derived from an EMBL/GenBank/DDBJ whole genome shotgun (WGS) entry which is preliminary data.</text>
</comment>
<dbReference type="InterPro" id="IPR027417">
    <property type="entry name" value="P-loop_NTPase"/>
</dbReference>
<dbReference type="Gene3D" id="3.40.50.300">
    <property type="entry name" value="P-loop containing nucleotide triphosphate hydrolases"/>
    <property type="match status" value="2"/>
</dbReference>
<organism evidence="1 2">
    <name type="scientific">Saccharopolyspora hirsuta</name>
    <dbReference type="NCBI Taxonomy" id="1837"/>
    <lineage>
        <taxon>Bacteria</taxon>
        <taxon>Bacillati</taxon>
        <taxon>Actinomycetota</taxon>
        <taxon>Actinomycetes</taxon>
        <taxon>Pseudonocardiales</taxon>
        <taxon>Pseudonocardiaceae</taxon>
        <taxon>Saccharopolyspora</taxon>
    </lineage>
</organism>
<evidence type="ECO:0000313" key="2">
    <source>
        <dbReference type="Proteomes" id="UP000323946"/>
    </source>
</evidence>
<protein>
    <submittedName>
        <fullName evidence="1">AAA family ATPase</fullName>
    </submittedName>
</protein>